<dbReference type="EMBL" id="SSTE01014747">
    <property type="protein sequence ID" value="KAA0045137.1"/>
    <property type="molecule type" value="Genomic_DNA"/>
</dbReference>
<evidence type="ECO:0000313" key="3">
    <source>
        <dbReference type="Proteomes" id="UP000321393"/>
    </source>
</evidence>
<dbReference type="Pfam" id="PF00385">
    <property type="entry name" value="Chromo"/>
    <property type="match status" value="1"/>
</dbReference>
<proteinExistence type="predicted"/>
<dbReference type="SUPFAM" id="SSF54160">
    <property type="entry name" value="Chromo domain-like"/>
    <property type="match status" value="1"/>
</dbReference>
<dbReference type="Proteomes" id="UP000321393">
    <property type="component" value="Unassembled WGS sequence"/>
</dbReference>
<sequence length="165" mass="18938">MTQPEEVYGYRKNPNTKDWEVLISWKGLPPHEATWEDYNDFKHQFPDFHLEDKVDLEEESSVKPPLLFTYNRRNKEKLAHEMLVRDVEGNMERGNYSDLPTSTPDLLCGQCSYHGSMAAVKDQTTASHGLTELMVIRNQRAEAAHKGAVDKEGFAVGQVMTRGRR</sequence>
<accession>A0A5A7TTB4</accession>
<name>A0A5A7TTB4_CUCMM</name>
<protein>
    <submittedName>
        <fullName evidence="2">Ty3-gypsy retroelement transposase</fullName>
    </submittedName>
</protein>
<organism evidence="2 3">
    <name type="scientific">Cucumis melo var. makuwa</name>
    <name type="common">Oriental melon</name>
    <dbReference type="NCBI Taxonomy" id="1194695"/>
    <lineage>
        <taxon>Eukaryota</taxon>
        <taxon>Viridiplantae</taxon>
        <taxon>Streptophyta</taxon>
        <taxon>Embryophyta</taxon>
        <taxon>Tracheophyta</taxon>
        <taxon>Spermatophyta</taxon>
        <taxon>Magnoliopsida</taxon>
        <taxon>eudicotyledons</taxon>
        <taxon>Gunneridae</taxon>
        <taxon>Pentapetalae</taxon>
        <taxon>rosids</taxon>
        <taxon>fabids</taxon>
        <taxon>Cucurbitales</taxon>
        <taxon>Cucurbitaceae</taxon>
        <taxon>Benincaseae</taxon>
        <taxon>Cucumis</taxon>
    </lineage>
</organism>
<dbReference type="OrthoDB" id="5554229at2759"/>
<evidence type="ECO:0000313" key="2">
    <source>
        <dbReference type="EMBL" id="KAA0045137.1"/>
    </source>
</evidence>
<dbReference type="InterPro" id="IPR016197">
    <property type="entry name" value="Chromo-like_dom_sf"/>
</dbReference>
<dbReference type="InterPro" id="IPR023780">
    <property type="entry name" value="Chromo_domain"/>
</dbReference>
<dbReference type="InterPro" id="IPR000953">
    <property type="entry name" value="Chromo/chromo_shadow_dom"/>
</dbReference>
<evidence type="ECO:0000259" key="1">
    <source>
        <dbReference type="PROSITE" id="PS50013"/>
    </source>
</evidence>
<gene>
    <name evidence="2" type="ORF">E6C27_scaffold30G001360</name>
</gene>
<dbReference type="PROSITE" id="PS50013">
    <property type="entry name" value="CHROMO_2"/>
    <property type="match status" value="1"/>
</dbReference>
<feature type="domain" description="Chromo" evidence="1">
    <location>
        <begin position="2"/>
        <end position="82"/>
    </location>
</feature>
<dbReference type="AlphaFoldDB" id="A0A5A7TTB4"/>
<reference evidence="2 3" key="1">
    <citation type="submission" date="2019-08" db="EMBL/GenBank/DDBJ databases">
        <title>Draft genome sequences of two oriental melons (Cucumis melo L. var makuwa).</title>
        <authorList>
            <person name="Kwon S.-Y."/>
        </authorList>
    </citation>
    <scope>NUCLEOTIDE SEQUENCE [LARGE SCALE GENOMIC DNA]</scope>
    <source>
        <strain evidence="3">cv. SW 3</strain>
        <tissue evidence="2">Leaf</tissue>
    </source>
</reference>
<comment type="caution">
    <text evidence="2">The sequence shown here is derived from an EMBL/GenBank/DDBJ whole genome shotgun (WGS) entry which is preliminary data.</text>
</comment>
<dbReference type="Gene3D" id="2.40.50.40">
    <property type="match status" value="1"/>
</dbReference>